<evidence type="ECO:0000256" key="5">
    <source>
        <dbReference type="ARBA" id="ARBA00023284"/>
    </source>
</evidence>
<evidence type="ECO:0000256" key="4">
    <source>
        <dbReference type="ARBA" id="ARBA00023014"/>
    </source>
</evidence>
<dbReference type="PANTHER" id="PTHR10293">
    <property type="entry name" value="GLUTAREDOXIN FAMILY MEMBER"/>
    <property type="match status" value="1"/>
</dbReference>
<evidence type="ECO:0000256" key="1">
    <source>
        <dbReference type="ARBA" id="ARBA00022714"/>
    </source>
</evidence>
<organism evidence="8 9">
    <name type="scientific">Rhizophagus irregularis (strain DAOM 181602 / DAOM 197198 / MUCL 43194)</name>
    <name type="common">Arbuscular mycorrhizal fungus</name>
    <name type="synonym">Glomus intraradices</name>
    <dbReference type="NCBI Taxonomy" id="747089"/>
    <lineage>
        <taxon>Eukaryota</taxon>
        <taxon>Fungi</taxon>
        <taxon>Fungi incertae sedis</taxon>
        <taxon>Mucoromycota</taxon>
        <taxon>Glomeromycotina</taxon>
        <taxon>Glomeromycetes</taxon>
        <taxon>Glomerales</taxon>
        <taxon>Glomeraceae</taxon>
        <taxon>Rhizophagus</taxon>
    </lineage>
</organism>
<dbReference type="FunFam" id="3.40.30.10:FF:000005">
    <property type="entry name" value="Glutaredoxin 5"/>
    <property type="match status" value="1"/>
</dbReference>
<dbReference type="NCBIfam" id="TIGR00365">
    <property type="entry name" value="Grx4 family monothiol glutaredoxin"/>
    <property type="match status" value="1"/>
</dbReference>
<dbReference type="SUPFAM" id="SSF52833">
    <property type="entry name" value="Thioredoxin-like"/>
    <property type="match status" value="1"/>
</dbReference>
<dbReference type="Proteomes" id="UP000018888">
    <property type="component" value="Unassembled WGS sequence"/>
</dbReference>
<dbReference type="PROSITE" id="PS51354">
    <property type="entry name" value="GLUTAREDOXIN_2"/>
    <property type="match status" value="1"/>
</dbReference>
<name>A0A2P4Q4E6_RHIID</name>
<dbReference type="CDD" id="cd03028">
    <property type="entry name" value="GRX_PICOT_like"/>
    <property type="match status" value="1"/>
</dbReference>
<dbReference type="GO" id="GO:0005759">
    <property type="term" value="C:mitochondrial matrix"/>
    <property type="evidence" value="ECO:0007669"/>
    <property type="project" value="TreeGrafter"/>
</dbReference>
<dbReference type="InterPro" id="IPR036249">
    <property type="entry name" value="Thioredoxin-like_sf"/>
</dbReference>
<evidence type="ECO:0000256" key="6">
    <source>
        <dbReference type="ARBA" id="ARBA00067618"/>
    </source>
</evidence>
<evidence type="ECO:0000313" key="8">
    <source>
        <dbReference type="EMBL" id="POG72484.1"/>
    </source>
</evidence>
<dbReference type="PANTHER" id="PTHR10293:SF16">
    <property type="entry name" value="GLUTAREDOXIN-RELATED PROTEIN 5, MITOCHONDRIAL"/>
    <property type="match status" value="1"/>
</dbReference>
<dbReference type="InterPro" id="IPR002109">
    <property type="entry name" value="Glutaredoxin"/>
</dbReference>
<keyword evidence="3" id="KW-0408">Iron</keyword>
<dbReference type="Pfam" id="PF00462">
    <property type="entry name" value="Glutaredoxin"/>
    <property type="match status" value="1"/>
</dbReference>
<dbReference type="GO" id="GO:0051537">
    <property type="term" value="F:2 iron, 2 sulfur cluster binding"/>
    <property type="evidence" value="ECO:0007669"/>
    <property type="project" value="UniProtKB-KW"/>
</dbReference>
<protein>
    <recommendedName>
        <fullName evidence="6">Monothiol glutaredoxin-5, mitochondrial</fullName>
    </recommendedName>
</protein>
<reference evidence="8 9" key="1">
    <citation type="journal article" date="2013" name="Proc. Natl. Acad. Sci. U.S.A.">
        <title>Genome of an arbuscular mycorrhizal fungus provides insight into the oldest plant symbiosis.</title>
        <authorList>
            <person name="Tisserant E."/>
            <person name="Malbreil M."/>
            <person name="Kuo A."/>
            <person name="Kohler A."/>
            <person name="Symeonidi A."/>
            <person name="Balestrini R."/>
            <person name="Charron P."/>
            <person name="Duensing N."/>
            <person name="Frei Dit Frey N."/>
            <person name="Gianinazzi-Pearson V."/>
            <person name="Gilbert L.B."/>
            <person name="Handa Y."/>
            <person name="Herr J.R."/>
            <person name="Hijri M."/>
            <person name="Koul R."/>
            <person name="Kawaguchi M."/>
            <person name="Krajinski F."/>
            <person name="Lammers P.J."/>
            <person name="Masclaux F.G."/>
            <person name="Murat C."/>
            <person name="Morin E."/>
            <person name="Ndikumana S."/>
            <person name="Pagni M."/>
            <person name="Petitpierre D."/>
            <person name="Requena N."/>
            <person name="Rosikiewicz P."/>
            <person name="Riley R."/>
            <person name="Saito K."/>
            <person name="San Clemente H."/>
            <person name="Shapiro H."/>
            <person name="van Tuinen D."/>
            <person name="Becard G."/>
            <person name="Bonfante P."/>
            <person name="Paszkowski U."/>
            <person name="Shachar-Hill Y.Y."/>
            <person name="Tuskan G.A."/>
            <person name="Young P.W."/>
            <person name="Sanders I.R."/>
            <person name="Henrissat B."/>
            <person name="Rensing S.A."/>
            <person name="Grigoriev I.V."/>
            <person name="Corradi N."/>
            <person name="Roux C."/>
            <person name="Martin F."/>
        </authorList>
    </citation>
    <scope>NUCLEOTIDE SEQUENCE [LARGE SCALE GENOMIC DNA]</scope>
    <source>
        <strain evidence="8 9">DAOM 197198</strain>
    </source>
</reference>
<feature type="domain" description="Glutaredoxin" evidence="7">
    <location>
        <begin position="44"/>
        <end position="111"/>
    </location>
</feature>
<dbReference type="VEuPathDB" id="FungiDB:RhiirFUN_006775"/>
<reference evidence="8 9" key="2">
    <citation type="journal article" date="2018" name="New Phytol.">
        <title>High intraspecific genome diversity in the model arbuscular mycorrhizal symbiont Rhizophagus irregularis.</title>
        <authorList>
            <person name="Chen E.C.H."/>
            <person name="Morin E."/>
            <person name="Beaudet D."/>
            <person name="Noel J."/>
            <person name="Yildirir G."/>
            <person name="Ndikumana S."/>
            <person name="Charron P."/>
            <person name="St-Onge C."/>
            <person name="Giorgi J."/>
            <person name="Kruger M."/>
            <person name="Marton T."/>
            <person name="Ropars J."/>
            <person name="Grigoriev I.V."/>
            <person name="Hainaut M."/>
            <person name="Henrissat B."/>
            <person name="Roux C."/>
            <person name="Martin F."/>
            <person name="Corradi N."/>
        </authorList>
    </citation>
    <scope>NUCLEOTIDE SEQUENCE [LARGE SCALE GENOMIC DNA]</scope>
    <source>
        <strain evidence="8 9">DAOM 197198</strain>
    </source>
</reference>
<comment type="caution">
    <text evidence="8">The sequence shown here is derived from an EMBL/GenBank/DDBJ whole genome shotgun (WGS) entry which is preliminary data.</text>
</comment>
<dbReference type="GO" id="GO:0044571">
    <property type="term" value="P:[2Fe-2S] cluster assembly"/>
    <property type="evidence" value="ECO:0007669"/>
    <property type="project" value="UniProtKB-ARBA"/>
</dbReference>
<evidence type="ECO:0000256" key="3">
    <source>
        <dbReference type="ARBA" id="ARBA00023004"/>
    </source>
</evidence>
<dbReference type="EMBL" id="AUPC02000095">
    <property type="protein sequence ID" value="POG72484.1"/>
    <property type="molecule type" value="Genomic_DNA"/>
</dbReference>
<dbReference type="InterPro" id="IPR033658">
    <property type="entry name" value="GRX_PICOT-like"/>
</dbReference>
<keyword evidence="2" id="KW-0479">Metal-binding</keyword>
<dbReference type="GO" id="GO:0046872">
    <property type="term" value="F:metal ion binding"/>
    <property type="evidence" value="ECO:0007669"/>
    <property type="project" value="UniProtKB-KW"/>
</dbReference>
<proteinExistence type="predicted"/>
<dbReference type="AlphaFoldDB" id="A0A2P4Q4E6"/>
<accession>A0A2P4Q4E6</accession>
<dbReference type="Gene3D" id="3.40.30.10">
    <property type="entry name" value="Glutaredoxin"/>
    <property type="match status" value="1"/>
</dbReference>
<keyword evidence="4" id="KW-0411">Iron-sulfur</keyword>
<sequence length="147" mass="16597">MSLRSLTRLNANNEIKSPLVSSILCRYLSDSLKKSLESVQKNDVVLFMKGTPNRPECGFSRAVVQILTAQGLDFSKIKTYNVLADNELREGVKEYSQWPTVPQVYIKGEFIGGCDIVLNMHHNGELEDLLLKEGLVDPKNELEQEEK</sequence>
<keyword evidence="9" id="KW-1185">Reference proteome</keyword>
<keyword evidence="1" id="KW-0001">2Fe-2S</keyword>
<evidence type="ECO:0000259" key="7">
    <source>
        <dbReference type="Pfam" id="PF00462"/>
    </source>
</evidence>
<dbReference type="InterPro" id="IPR004480">
    <property type="entry name" value="Monothiol_GRX-rel"/>
</dbReference>
<evidence type="ECO:0000313" key="9">
    <source>
        <dbReference type="Proteomes" id="UP000018888"/>
    </source>
</evidence>
<keyword evidence="5" id="KW-0676">Redox-active center</keyword>
<dbReference type="GO" id="GO:0015036">
    <property type="term" value="F:disulfide oxidoreductase activity"/>
    <property type="evidence" value="ECO:0007669"/>
    <property type="project" value="UniProtKB-ARBA"/>
</dbReference>
<gene>
    <name evidence="8" type="ORF">GLOIN_2v1158840</name>
</gene>
<evidence type="ECO:0000256" key="2">
    <source>
        <dbReference type="ARBA" id="ARBA00022723"/>
    </source>
</evidence>